<feature type="region of interest" description="Disordered" evidence="1">
    <location>
        <begin position="220"/>
        <end position="240"/>
    </location>
</feature>
<sequence>MLPLRTTASTLPVEPLSRLALQRALATSSKFRTLPLSSPSRHLGNLRQDARNLRKSGHQGHACGIPRATGQYHPCVADYRRVGLRLRGGWHDHRCRLRAVVSAMGWLGDGGTTESDSLHQGSTCPDQRGAQRREAMQEQRRHFPRRSQVMISLGSVDEGGEHADGANAILQFGYSAGSKDSRAGLALHDLADRRGGLVRMDHWRPASTRCWHSPRLACCSRSPAHPHQTAHTATERPRGG</sequence>
<evidence type="ECO:0000313" key="2">
    <source>
        <dbReference type="EMBL" id="SDZ36737.1"/>
    </source>
</evidence>
<reference evidence="2 3" key="1">
    <citation type="submission" date="2016-10" db="EMBL/GenBank/DDBJ databases">
        <authorList>
            <person name="de Groot N.N."/>
        </authorList>
    </citation>
    <scope>NUCLEOTIDE SEQUENCE [LARGE SCALE GENOMIC DNA]</scope>
    <source>
        <strain evidence="2 3">LMG 24775</strain>
    </source>
</reference>
<proteinExistence type="predicted"/>
<accession>A0A1H3SG79</accession>
<feature type="compositionally biased region" description="Basic and acidic residues" evidence="1">
    <location>
        <begin position="129"/>
        <end position="141"/>
    </location>
</feature>
<name>A0A1H3SG79_9BURK</name>
<dbReference type="EMBL" id="FNPE01000020">
    <property type="protein sequence ID" value="SDZ36737.1"/>
    <property type="molecule type" value="Genomic_DNA"/>
</dbReference>
<protein>
    <submittedName>
        <fullName evidence="2">Uncharacterized protein</fullName>
    </submittedName>
</protein>
<evidence type="ECO:0000256" key="1">
    <source>
        <dbReference type="SAM" id="MobiDB-lite"/>
    </source>
</evidence>
<organism evidence="2 3">
    <name type="scientific">Delftia lacustris</name>
    <dbReference type="NCBI Taxonomy" id="558537"/>
    <lineage>
        <taxon>Bacteria</taxon>
        <taxon>Pseudomonadati</taxon>
        <taxon>Pseudomonadota</taxon>
        <taxon>Betaproteobacteria</taxon>
        <taxon>Burkholderiales</taxon>
        <taxon>Comamonadaceae</taxon>
        <taxon>Delftia</taxon>
    </lineage>
</organism>
<dbReference type="AlphaFoldDB" id="A0A1H3SG79"/>
<gene>
    <name evidence="2" type="ORF">SAMN05421547_1207</name>
</gene>
<dbReference type="Proteomes" id="UP000183417">
    <property type="component" value="Unassembled WGS sequence"/>
</dbReference>
<feature type="compositionally biased region" description="Polar residues" evidence="1">
    <location>
        <begin position="112"/>
        <end position="125"/>
    </location>
</feature>
<evidence type="ECO:0000313" key="3">
    <source>
        <dbReference type="Proteomes" id="UP000183417"/>
    </source>
</evidence>
<feature type="region of interest" description="Disordered" evidence="1">
    <location>
        <begin position="111"/>
        <end position="142"/>
    </location>
</feature>